<dbReference type="Proteomes" id="UP000682733">
    <property type="component" value="Unassembled WGS sequence"/>
</dbReference>
<comment type="caution">
    <text evidence="2">The sequence shown here is derived from an EMBL/GenBank/DDBJ whole genome shotgun (WGS) entry which is preliminary data.</text>
</comment>
<dbReference type="PANTHER" id="PTHR43404">
    <property type="entry name" value="LIPOPOLYSACCHARIDE CHOLINEPHOSPHOTRANSFERASE LICD"/>
    <property type="match status" value="1"/>
</dbReference>
<proteinExistence type="predicted"/>
<evidence type="ECO:0000313" key="2">
    <source>
        <dbReference type="EMBL" id="CAF0881166.1"/>
    </source>
</evidence>
<evidence type="ECO:0000313" key="3">
    <source>
        <dbReference type="EMBL" id="CAF3664835.1"/>
    </source>
</evidence>
<feature type="domain" description="LicD/FKTN/FKRP nucleotidyltransferase" evidence="1">
    <location>
        <begin position="135"/>
        <end position="184"/>
    </location>
</feature>
<dbReference type="PANTHER" id="PTHR43404:SF2">
    <property type="entry name" value="LIPOPOLYSACCHARIDE CHOLINEPHOSPHOTRANSFERASE LICD"/>
    <property type="match status" value="1"/>
</dbReference>
<name>A0A8S2DFJ0_9BILA</name>
<accession>A0A8S2DFJ0</accession>
<dbReference type="GO" id="GO:0009100">
    <property type="term" value="P:glycoprotein metabolic process"/>
    <property type="evidence" value="ECO:0007669"/>
    <property type="project" value="UniProtKB-ARBA"/>
</dbReference>
<dbReference type="EMBL" id="CAJNOK010002941">
    <property type="protein sequence ID" value="CAF0881166.1"/>
    <property type="molecule type" value="Genomic_DNA"/>
</dbReference>
<evidence type="ECO:0000259" key="1">
    <source>
        <dbReference type="Pfam" id="PF04991"/>
    </source>
</evidence>
<dbReference type="InterPro" id="IPR052942">
    <property type="entry name" value="LPS_cholinephosphotransferase"/>
</dbReference>
<evidence type="ECO:0000313" key="4">
    <source>
        <dbReference type="Proteomes" id="UP000677228"/>
    </source>
</evidence>
<protein>
    <recommendedName>
        <fullName evidence="1">LicD/FKTN/FKRP nucleotidyltransferase domain-containing protein</fullName>
    </recommendedName>
</protein>
<dbReference type="AlphaFoldDB" id="A0A8S2DFJ0"/>
<gene>
    <name evidence="2" type="ORF">OVA965_LOCUS8627</name>
    <name evidence="3" type="ORF">TMI583_LOCUS8623</name>
</gene>
<sequence>MNASSTKHITSTVPFRTLPTSTRMSVSISTNSVSIYSMSNTKSTVTLLTSTTTYALRTYVALEILTQRESSYRHILNSTTIFELKQPKFSDNLADFQIPYFYSLWKDSPSLLPRALSPGEHDTLMSLVGIFQRLCNEHHITFMMSDGTLLGSWRHHDIIPYDDDVDFLVPYRNKERLFQILEESARAEGIKVAFAFETYLKIMFNNSGKASHVAWNWPFIDIWFYRENSTHIWYDKMGHFIIEKALIFPLVLRPLATKWLPSPQKPYGYFKSMIKDKSKEGDFENYCKARGYNHRKELYYPITGAECKELKPYYPFVERSCSKVLCTEWLKLGNKTLYALQVQK</sequence>
<dbReference type="EMBL" id="CAJOBA010002942">
    <property type="protein sequence ID" value="CAF3664835.1"/>
    <property type="molecule type" value="Genomic_DNA"/>
</dbReference>
<reference evidence="2" key="1">
    <citation type="submission" date="2021-02" db="EMBL/GenBank/DDBJ databases">
        <authorList>
            <person name="Nowell W R."/>
        </authorList>
    </citation>
    <scope>NUCLEOTIDE SEQUENCE</scope>
</reference>
<dbReference type="Proteomes" id="UP000677228">
    <property type="component" value="Unassembled WGS sequence"/>
</dbReference>
<dbReference type="Pfam" id="PF04991">
    <property type="entry name" value="LicD"/>
    <property type="match status" value="1"/>
</dbReference>
<organism evidence="2 4">
    <name type="scientific">Didymodactylos carnosus</name>
    <dbReference type="NCBI Taxonomy" id="1234261"/>
    <lineage>
        <taxon>Eukaryota</taxon>
        <taxon>Metazoa</taxon>
        <taxon>Spiralia</taxon>
        <taxon>Gnathifera</taxon>
        <taxon>Rotifera</taxon>
        <taxon>Eurotatoria</taxon>
        <taxon>Bdelloidea</taxon>
        <taxon>Philodinida</taxon>
        <taxon>Philodinidae</taxon>
        <taxon>Didymodactylos</taxon>
    </lineage>
</organism>
<dbReference type="InterPro" id="IPR007074">
    <property type="entry name" value="LicD/FKTN/FKRP_NTP_transf"/>
</dbReference>